<name>E4NG65_KITSK</name>
<protein>
    <submittedName>
        <fullName evidence="1">Uncharacterized protein</fullName>
    </submittedName>
</protein>
<dbReference type="EMBL" id="AP010968">
    <property type="protein sequence ID" value="BAJ30495.1"/>
    <property type="molecule type" value="Genomic_DNA"/>
</dbReference>
<organism evidence="1 2">
    <name type="scientific">Kitasatospora setae (strain ATCC 33774 / DSM 43861 / JCM 3304 / KCC A-0304 / NBRC 14216 / KM-6054)</name>
    <name type="common">Streptomyces setae</name>
    <dbReference type="NCBI Taxonomy" id="452652"/>
    <lineage>
        <taxon>Bacteria</taxon>
        <taxon>Bacillati</taxon>
        <taxon>Actinomycetota</taxon>
        <taxon>Actinomycetes</taxon>
        <taxon>Kitasatosporales</taxon>
        <taxon>Streptomycetaceae</taxon>
        <taxon>Kitasatospora</taxon>
    </lineage>
</organism>
<dbReference type="HOGENOM" id="CLU_1978555_0_0_11"/>
<sequence>MTSLHLGTEDFQGVVFTHDGRVRLDLTDGGLDRLAGVVRQFELAKREPEQRAMWLRNISDVELVELATGRWGGPEQDVLDEAVRHLQAMAEKLHPALGAVRAAGLIDQAAGEQPADGSTETAGSGE</sequence>
<evidence type="ECO:0000313" key="2">
    <source>
        <dbReference type="Proteomes" id="UP000007076"/>
    </source>
</evidence>
<gene>
    <name evidence="1" type="ordered locus">KSE_47150</name>
</gene>
<reference evidence="1 2" key="1">
    <citation type="journal article" date="2010" name="DNA Res.">
        <title>Genome sequence of Kitasatospora setae NBRC 14216T: an evolutionary snapshot of the family Streptomycetaceae.</title>
        <authorList>
            <person name="Ichikawa N."/>
            <person name="Oguchi A."/>
            <person name="Ikeda H."/>
            <person name="Ishikawa J."/>
            <person name="Kitani S."/>
            <person name="Watanabe Y."/>
            <person name="Nakamura S."/>
            <person name="Katano Y."/>
            <person name="Kishi E."/>
            <person name="Sasagawa M."/>
            <person name="Ankai A."/>
            <person name="Fukui S."/>
            <person name="Hashimoto Y."/>
            <person name="Kamata S."/>
            <person name="Otoguro M."/>
            <person name="Tanikawa S."/>
            <person name="Nihira T."/>
            <person name="Horinouchi S."/>
            <person name="Ohnishi Y."/>
            <person name="Hayakawa M."/>
            <person name="Kuzuyama T."/>
            <person name="Arisawa A."/>
            <person name="Nomoto F."/>
            <person name="Miura H."/>
            <person name="Takahashi Y."/>
            <person name="Fujita N."/>
        </authorList>
    </citation>
    <scope>NUCLEOTIDE SEQUENCE [LARGE SCALE GENOMIC DNA]</scope>
    <source>
        <strain evidence="2">ATCC 33774 / DSM 43861 / JCM 3304 / KCC A-0304 / NBRC 14216 / KM-6054</strain>
    </source>
</reference>
<keyword evidence="2" id="KW-1185">Reference proteome</keyword>
<dbReference type="PATRIC" id="fig|452652.3.peg.4703"/>
<proteinExistence type="predicted"/>
<dbReference type="RefSeq" id="WP_014137794.1">
    <property type="nucleotide sequence ID" value="NC_016109.1"/>
</dbReference>
<dbReference type="KEGG" id="ksk:KSE_47150"/>
<dbReference type="AlphaFoldDB" id="E4NG65"/>
<accession>E4NG65</accession>
<dbReference type="Proteomes" id="UP000007076">
    <property type="component" value="Chromosome"/>
</dbReference>
<evidence type="ECO:0000313" key="1">
    <source>
        <dbReference type="EMBL" id="BAJ30495.1"/>
    </source>
</evidence>